<reference evidence="14 15" key="1">
    <citation type="submission" date="2018-08" db="EMBL/GenBank/DDBJ databases">
        <title>Complete genome sequencing of Blastochloris tepida GI.</title>
        <authorList>
            <person name="Tsukatani Y."/>
            <person name="Mori H."/>
        </authorList>
    </citation>
    <scope>NUCLEOTIDE SEQUENCE [LARGE SCALE GENOMIC DNA]</scope>
    <source>
        <strain evidence="14 15">GI</strain>
    </source>
</reference>
<dbReference type="NCBIfam" id="TIGR00742">
    <property type="entry name" value="yjbN"/>
    <property type="match status" value="1"/>
</dbReference>
<evidence type="ECO:0000256" key="9">
    <source>
        <dbReference type="HAMAP-Rule" id="MF_02041"/>
    </source>
</evidence>
<dbReference type="PANTHER" id="PTHR42907:SF1">
    <property type="entry name" value="FMN-LINKED OXIDOREDUCTASES SUPERFAMILY PROTEIN"/>
    <property type="match status" value="1"/>
</dbReference>
<feature type="binding site" evidence="9 12">
    <location>
        <position position="142"/>
    </location>
    <ligand>
        <name>FMN</name>
        <dbReference type="ChEBI" id="CHEBI:58210"/>
    </ligand>
</feature>
<comment type="catalytic activity">
    <reaction evidence="9">
        <text>5,6-dihydrouridine(20) in tRNA + NAD(+) = uridine(20) in tRNA + NADH + H(+)</text>
        <dbReference type="Rhea" id="RHEA:53340"/>
        <dbReference type="Rhea" id="RHEA-COMP:13533"/>
        <dbReference type="Rhea" id="RHEA-COMP:13534"/>
        <dbReference type="ChEBI" id="CHEBI:15378"/>
        <dbReference type="ChEBI" id="CHEBI:57540"/>
        <dbReference type="ChEBI" id="CHEBI:57945"/>
        <dbReference type="ChEBI" id="CHEBI:65315"/>
        <dbReference type="ChEBI" id="CHEBI:74443"/>
        <dbReference type="EC" id="1.3.1.91"/>
    </reaction>
</comment>
<evidence type="ECO:0000256" key="8">
    <source>
        <dbReference type="ARBA" id="ARBA00023002"/>
    </source>
</evidence>
<evidence type="ECO:0000313" key="15">
    <source>
        <dbReference type="Proteomes" id="UP000266934"/>
    </source>
</evidence>
<dbReference type="InterPro" id="IPR001269">
    <property type="entry name" value="DUS_fam"/>
</dbReference>
<comment type="catalytic activity">
    <reaction evidence="9">
        <text>5,6-dihydrouridine(20) in tRNA + NADP(+) = uridine(20) in tRNA + NADPH + H(+)</text>
        <dbReference type="Rhea" id="RHEA:53336"/>
        <dbReference type="Rhea" id="RHEA-COMP:13533"/>
        <dbReference type="Rhea" id="RHEA-COMP:13534"/>
        <dbReference type="ChEBI" id="CHEBI:15378"/>
        <dbReference type="ChEBI" id="CHEBI:57783"/>
        <dbReference type="ChEBI" id="CHEBI:58349"/>
        <dbReference type="ChEBI" id="CHEBI:65315"/>
        <dbReference type="ChEBI" id="CHEBI:74443"/>
        <dbReference type="EC" id="1.3.1.91"/>
    </reaction>
</comment>
<dbReference type="GO" id="GO:0010181">
    <property type="term" value="F:FMN binding"/>
    <property type="evidence" value="ECO:0007669"/>
    <property type="project" value="UniProtKB-UniRule"/>
</dbReference>
<dbReference type="AlphaFoldDB" id="A0A348G1S3"/>
<feature type="binding site" evidence="9">
    <location>
        <begin position="20"/>
        <end position="22"/>
    </location>
    <ligand>
        <name>FMN</name>
        <dbReference type="ChEBI" id="CHEBI:58210"/>
    </ligand>
</feature>
<comment type="similarity">
    <text evidence="10">Belongs to the dus family.</text>
</comment>
<evidence type="ECO:0000256" key="3">
    <source>
        <dbReference type="ARBA" id="ARBA00022630"/>
    </source>
</evidence>
<organism evidence="14 15">
    <name type="scientific">Blastochloris tepida</name>
    <dbReference type="NCBI Taxonomy" id="2233851"/>
    <lineage>
        <taxon>Bacteria</taxon>
        <taxon>Pseudomonadati</taxon>
        <taxon>Pseudomonadota</taxon>
        <taxon>Alphaproteobacteria</taxon>
        <taxon>Hyphomicrobiales</taxon>
        <taxon>Blastochloridaceae</taxon>
        <taxon>Blastochloris</taxon>
    </lineage>
</organism>
<keyword evidence="2 9" id="KW-0820">tRNA-binding</keyword>
<evidence type="ECO:0000256" key="10">
    <source>
        <dbReference type="PIRNR" id="PIRNR006621"/>
    </source>
</evidence>
<dbReference type="GO" id="GO:0000049">
    <property type="term" value="F:tRNA binding"/>
    <property type="evidence" value="ECO:0007669"/>
    <property type="project" value="UniProtKB-UniRule"/>
</dbReference>
<keyword evidence="5 9" id="KW-0819">tRNA processing</keyword>
<feature type="binding site" evidence="9 12">
    <location>
        <position position="73"/>
    </location>
    <ligand>
        <name>FMN</name>
        <dbReference type="ChEBI" id="CHEBI:58210"/>
    </ligand>
</feature>
<dbReference type="Proteomes" id="UP000266934">
    <property type="component" value="Chromosome"/>
</dbReference>
<dbReference type="InterPro" id="IPR035587">
    <property type="entry name" value="DUS-like_FMN-bd"/>
</dbReference>
<comment type="caution">
    <text evidence="9">Lacks conserved residue(s) required for the propagation of feature annotation.</text>
</comment>
<dbReference type="InterPro" id="IPR018517">
    <property type="entry name" value="tRNA_hU_synthase_CS"/>
</dbReference>
<feature type="domain" description="DUS-like FMN-binding" evidence="13">
    <location>
        <begin position="18"/>
        <end position="317"/>
    </location>
</feature>
<comment type="function">
    <text evidence="9">Catalyzes the synthesis of 5,6-dihydrouridine (D), a modified base found in the D-loop of most tRNAs, via the reduction of the C5-C6 double bond in target uridines. Specifically modifies U20 and U20a in tRNAs.</text>
</comment>
<keyword evidence="3 9" id="KW-0285">Flavoprotein</keyword>
<comment type="catalytic activity">
    <reaction evidence="9">
        <text>5,6-dihydrouridine(20a) in tRNA + NAD(+) = uridine(20a) in tRNA + NADH + H(+)</text>
        <dbReference type="Rhea" id="RHEA:53348"/>
        <dbReference type="Rhea" id="RHEA-COMP:13535"/>
        <dbReference type="Rhea" id="RHEA-COMP:13536"/>
        <dbReference type="ChEBI" id="CHEBI:15378"/>
        <dbReference type="ChEBI" id="CHEBI:57540"/>
        <dbReference type="ChEBI" id="CHEBI:57945"/>
        <dbReference type="ChEBI" id="CHEBI:65315"/>
        <dbReference type="ChEBI" id="CHEBI:74443"/>
    </reaction>
</comment>
<proteinExistence type="inferred from homology"/>
<feature type="site" description="Interacts with tRNA; defines subfamily-specific binding signature" evidence="9">
    <location>
        <position position="305"/>
    </location>
</feature>
<dbReference type="GO" id="GO:0102264">
    <property type="term" value="F:tRNA-dihydrouridine20 synthase activity"/>
    <property type="evidence" value="ECO:0007669"/>
    <property type="project" value="UniProtKB-EC"/>
</dbReference>
<evidence type="ECO:0000256" key="4">
    <source>
        <dbReference type="ARBA" id="ARBA00022643"/>
    </source>
</evidence>
<evidence type="ECO:0000256" key="7">
    <source>
        <dbReference type="ARBA" id="ARBA00022884"/>
    </source>
</evidence>
<keyword evidence="4 9" id="KW-0288">FMN</keyword>
<sequence>MVCNSINMSNTNMRRFAVAPMLDWTDKHCRFFHRQLTRHALLYTEMVTTGAVIHGDRGRLLGFSPEEQPVAIQLGGAEPKDLAEAARIAEGFGYVEVNLNVGCPSDRVQNGRFGACLMREPQVVGDCVAAMKAAVSLPVTVKCRIGVDDQDPEQALDALAEAAVAAGVDALIVHARKAWLEGLSPRQNRDVPPLDYERVYRLKRARPTLDIILNGGIATLEEARAHLDHVDGVMLGRAAYQEPWRLLAVDPELFGEPAPVADMAEAVERMIPYSRRHLEIGGRLSAVTRHMVGAFHAVPGARRFRRLLAEGATKPGSDVEVIRAALAELRGGQGDIAA</sequence>
<keyword evidence="7 9" id="KW-0694">RNA-binding</keyword>
<dbReference type="PIRSF" id="PIRSF006621">
    <property type="entry name" value="Dus"/>
    <property type="match status" value="1"/>
</dbReference>
<dbReference type="SUPFAM" id="SSF51395">
    <property type="entry name" value="FMN-linked oxidoreductases"/>
    <property type="match status" value="1"/>
</dbReference>
<evidence type="ECO:0000259" key="13">
    <source>
        <dbReference type="Pfam" id="PF01207"/>
    </source>
</evidence>
<evidence type="ECO:0000256" key="1">
    <source>
        <dbReference type="ARBA" id="ARBA00001917"/>
    </source>
</evidence>
<evidence type="ECO:0000256" key="12">
    <source>
        <dbReference type="PIRSR" id="PIRSR006621-2"/>
    </source>
</evidence>
<evidence type="ECO:0000256" key="6">
    <source>
        <dbReference type="ARBA" id="ARBA00022857"/>
    </source>
</evidence>
<protein>
    <recommendedName>
        <fullName evidence="9">tRNA-dihydrouridine(20/20a) synthase</fullName>
        <ecNumber evidence="9">1.3.1.91</ecNumber>
    </recommendedName>
    <alternativeName>
        <fullName evidence="9">U20-specific dihydrouridine synthase</fullName>
        <shortName evidence="9">U20-specific Dus</shortName>
    </alternativeName>
    <alternativeName>
        <fullName evidence="9">tRNA-dihydrouridine synthase A</fullName>
    </alternativeName>
</protein>
<feature type="binding site" evidence="9 12">
    <location>
        <position position="174"/>
    </location>
    <ligand>
        <name>FMN</name>
        <dbReference type="ChEBI" id="CHEBI:58210"/>
    </ligand>
</feature>
<dbReference type="KEGG" id="blag:BLTE_21910"/>
<keyword evidence="12" id="KW-0547">Nucleotide-binding</keyword>
<dbReference type="Pfam" id="PF01207">
    <property type="entry name" value="Dus"/>
    <property type="match status" value="1"/>
</dbReference>
<dbReference type="HAMAP" id="MF_02041">
    <property type="entry name" value="DusA_subfam"/>
    <property type="match status" value="1"/>
</dbReference>
<accession>A0A348G1S3</accession>
<dbReference type="CDD" id="cd02801">
    <property type="entry name" value="DUS_like_FMN"/>
    <property type="match status" value="1"/>
</dbReference>
<feature type="site" description="Interacts with tRNA" evidence="9">
    <location>
        <position position="189"/>
    </location>
</feature>
<dbReference type="NCBIfam" id="NF008774">
    <property type="entry name" value="PRK11815.1"/>
    <property type="match status" value="1"/>
</dbReference>
<feature type="active site" description="Proton donor" evidence="9 11">
    <location>
        <position position="103"/>
    </location>
</feature>
<gene>
    <name evidence="9 14" type="primary">dusA</name>
    <name evidence="14" type="ORF">BLTE_21910</name>
</gene>
<name>A0A348G1S3_9HYPH</name>
<evidence type="ECO:0000256" key="5">
    <source>
        <dbReference type="ARBA" id="ARBA00022694"/>
    </source>
</evidence>
<evidence type="ECO:0000256" key="2">
    <source>
        <dbReference type="ARBA" id="ARBA00022555"/>
    </source>
</evidence>
<feature type="binding site" evidence="9 12">
    <location>
        <begin position="214"/>
        <end position="216"/>
    </location>
    <ligand>
        <name>FMN</name>
        <dbReference type="ChEBI" id="CHEBI:58210"/>
    </ligand>
</feature>
<keyword evidence="15" id="KW-1185">Reference proteome</keyword>
<evidence type="ECO:0000313" key="14">
    <source>
        <dbReference type="EMBL" id="BBF93506.1"/>
    </source>
</evidence>
<dbReference type="GO" id="GO:0050660">
    <property type="term" value="F:flavin adenine dinucleotide binding"/>
    <property type="evidence" value="ECO:0007669"/>
    <property type="project" value="InterPro"/>
</dbReference>
<comment type="catalytic activity">
    <reaction evidence="9">
        <text>5,6-dihydrouridine(20a) in tRNA + NADP(+) = uridine(20a) in tRNA + NADPH + H(+)</text>
        <dbReference type="Rhea" id="RHEA:53344"/>
        <dbReference type="Rhea" id="RHEA-COMP:13535"/>
        <dbReference type="Rhea" id="RHEA-COMP:13536"/>
        <dbReference type="ChEBI" id="CHEBI:15378"/>
        <dbReference type="ChEBI" id="CHEBI:57783"/>
        <dbReference type="ChEBI" id="CHEBI:58349"/>
        <dbReference type="ChEBI" id="CHEBI:65315"/>
        <dbReference type="ChEBI" id="CHEBI:74443"/>
    </reaction>
</comment>
<feature type="site" description="Interacts with tRNA" evidence="9">
    <location>
        <position position="100"/>
    </location>
</feature>
<dbReference type="EC" id="1.3.1.91" evidence="9"/>
<dbReference type="Gene3D" id="3.20.20.70">
    <property type="entry name" value="Aldolase class I"/>
    <property type="match status" value="1"/>
</dbReference>
<dbReference type="InterPro" id="IPR004653">
    <property type="entry name" value="DusA"/>
</dbReference>
<comment type="similarity">
    <text evidence="9">Belongs to the Dus family. DusA subfamily.</text>
</comment>
<feature type="site" description="Interacts with tRNA; defines subfamily-specific binding signature" evidence="9">
    <location>
        <position position="302"/>
    </location>
</feature>
<comment type="cofactor">
    <cofactor evidence="1 9 10 12">
        <name>FMN</name>
        <dbReference type="ChEBI" id="CHEBI:58210"/>
    </cofactor>
</comment>
<dbReference type="GO" id="GO:0102266">
    <property type="term" value="F:tRNA-dihydrouridine20a synthase activity"/>
    <property type="evidence" value="ECO:0007669"/>
    <property type="project" value="RHEA"/>
</dbReference>
<dbReference type="PANTHER" id="PTHR42907">
    <property type="entry name" value="FMN-LINKED OXIDOREDUCTASES SUPERFAMILY PROTEIN"/>
    <property type="match status" value="1"/>
</dbReference>
<dbReference type="PROSITE" id="PS01136">
    <property type="entry name" value="UPF0034"/>
    <property type="match status" value="1"/>
</dbReference>
<keyword evidence="6 9" id="KW-0521">NADP</keyword>
<dbReference type="InterPro" id="IPR013785">
    <property type="entry name" value="Aldolase_TIM"/>
</dbReference>
<dbReference type="EMBL" id="AP018907">
    <property type="protein sequence ID" value="BBF93506.1"/>
    <property type="molecule type" value="Genomic_DNA"/>
</dbReference>
<feature type="binding site" evidence="9 12">
    <location>
        <begin position="236"/>
        <end position="237"/>
    </location>
    <ligand>
        <name>FMN</name>
        <dbReference type="ChEBI" id="CHEBI:58210"/>
    </ligand>
</feature>
<dbReference type="Gene3D" id="1.20.120.1460">
    <property type="match status" value="1"/>
</dbReference>
<keyword evidence="8 9" id="KW-0560">Oxidoreductase</keyword>
<evidence type="ECO:0000256" key="11">
    <source>
        <dbReference type="PIRSR" id="PIRSR006621-1"/>
    </source>
</evidence>